<feature type="modified residue" description="4-aspartylphosphate" evidence="1">
    <location>
        <position position="56"/>
    </location>
</feature>
<dbReference type="PANTHER" id="PTHR33121:SF70">
    <property type="entry name" value="SIGNALING PROTEIN YKOW"/>
    <property type="match status" value="1"/>
</dbReference>
<name>A4Y254_SHEPC</name>
<dbReference type="Gene3D" id="3.20.20.450">
    <property type="entry name" value="EAL domain"/>
    <property type="match status" value="1"/>
</dbReference>
<dbReference type="InterPro" id="IPR001789">
    <property type="entry name" value="Sig_transdc_resp-reg_receiver"/>
</dbReference>
<keyword evidence="1" id="KW-0597">Phosphoprotein</keyword>
<dbReference type="EMBL" id="CP000681">
    <property type="protein sequence ID" value="ABP74037.1"/>
    <property type="molecule type" value="Genomic_DNA"/>
</dbReference>
<dbReference type="SMART" id="SM00448">
    <property type="entry name" value="REC"/>
    <property type="match status" value="1"/>
</dbReference>
<dbReference type="eggNOG" id="COG2200">
    <property type="taxonomic scope" value="Bacteria"/>
</dbReference>
<dbReference type="InterPro" id="IPR001633">
    <property type="entry name" value="EAL_dom"/>
</dbReference>
<dbReference type="STRING" id="319224.Sputcn32_0305"/>
<accession>A4Y254</accession>
<feature type="domain" description="EAL" evidence="3">
    <location>
        <begin position="144"/>
        <end position="397"/>
    </location>
</feature>
<dbReference type="Pfam" id="PF00563">
    <property type="entry name" value="EAL"/>
    <property type="match status" value="1"/>
</dbReference>
<dbReference type="GO" id="GO:0000160">
    <property type="term" value="P:phosphorelay signal transduction system"/>
    <property type="evidence" value="ECO:0007669"/>
    <property type="project" value="InterPro"/>
</dbReference>
<dbReference type="InterPro" id="IPR011006">
    <property type="entry name" value="CheY-like_superfamily"/>
</dbReference>
<sequence>MGKIRVIVLEDHPFQRTVLEYNLASFPCVEVFSFGTAQDALAWLDIHHSADIVICDLMMTGVDGLSFLRKAKLSYDIFSVALFSCIDKELRRSVSQMIKMLDFEYLGDLGKSPSVDNLQRILDKFSDRKVNKKVSSLSTDICLANFIYEDFELGLKQGNFVGFYQPKFDVSQFSLRGAEVLARWVHPQFGLLHPGFFIESLIHHNLLDDLFFQLLEQGCRLQQRLLQSGEQLSLAYNLDISQLNSTKLVYRIVDMVESYHLSPQLVTLEITESGLLSTPALNMENLIRLRMQGFGLAIDDFGAAHSSLARLCDLPFSQIKLDGSFVQKVNIEPRCQAAISSVIGLAEALNLELVIEGIETNSQLSLLQQLGCTIGQGFCFSRPIDEQTFIQRFLPASLDKFFDFSMANNNSL</sequence>
<dbReference type="PANTHER" id="PTHR33121">
    <property type="entry name" value="CYCLIC DI-GMP PHOSPHODIESTERASE PDEF"/>
    <property type="match status" value="1"/>
</dbReference>
<dbReference type="GO" id="GO:0071111">
    <property type="term" value="F:cyclic-guanylate-specific phosphodiesterase activity"/>
    <property type="evidence" value="ECO:0007669"/>
    <property type="project" value="InterPro"/>
</dbReference>
<gene>
    <name evidence="4" type="ordered locus">Sputcn32_0305</name>
</gene>
<dbReference type="SMART" id="SM00052">
    <property type="entry name" value="EAL"/>
    <property type="match status" value="1"/>
</dbReference>
<proteinExistence type="predicted"/>
<dbReference type="HOGENOM" id="CLU_000445_70_2_6"/>
<protein>
    <submittedName>
        <fullName evidence="4">Response regulator receiver modulated diguanylate phosphodiesterase</fullName>
    </submittedName>
</protein>
<dbReference type="Gene3D" id="3.40.50.2300">
    <property type="match status" value="1"/>
</dbReference>
<dbReference type="InterPro" id="IPR035919">
    <property type="entry name" value="EAL_sf"/>
</dbReference>
<evidence type="ECO:0000256" key="1">
    <source>
        <dbReference type="PROSITE-ProRule" id="PRU00169"/>
    </source>
</evidence>
<dbReference type="SUPFAM" id="SSF52172">
    <property type="entry name" value="CheY-like"/>
    <property type="match status" value="1"/>
</dbReference>
<feature type="domain" description="Response regulatory" evidence="2">
    <location>
        <begin position="5"/>
        <end position="126"/>
    </location>
</feature>
<reference evidence="4" key="1">
    <citation type="submission" date="2007-04" db="EMBL/GenBank/DDBJ databases">
        <title>Complete sequence of Shewanella putrefaciens CN-32.</title>
        <authorList>
            <consortium name="US DOE Joint Genome Institute"/>
            <person name="Copeland A."/>
            <person name="Lucas S."/>
            <person name="Lapidus A."/>
            <person name="Barry K."/>
            <person name="Detter J.C."/>
            <person name="Glavina del Rio T."/>
            <person name="Hammon N."/>
            <person name="Israni S."/>
            <person name="Dalin E."/>
            <person name="Tice H."/>
            <person name="Pitluck S."/>
            <person name="Chain P."/>
            <person name="Malfatti S."/>
            <person name="Shin M."/>
            <person name="Vergez L."/>
            <person name="Schmutz J."/>
            <person name="Larimer F."/>
            <person name="Land M."/>
            <person name="Hauser L."/>
            <person name="Kyrpides N."/>
            <person name="Mikhailova N."/>
            <person name="Romine M.F."/>
            <person name="Fredrickson J."/>
            <person name="Tiedje J."/>
            <person name="Richardson P."/>
        </authorList>
    </citation>
    <scope>NUCLEOTIDE SEQUENCE [LARGE SCALE GENOMIC DNA]</scope>
    <source>
        <strain evidence="4">CN-32</strain>
    </source>
</reference>
<dbReference type="SUPFAM" id="SSF141868">
    <property type="entry name" value="EAL domain-like"/>
    <property type="match status" value="1"/>
</dbReference>
<organism evidence="4">
    <name type="scientific">Shewanella putrefaciens (strain CN-32 / ATCC BAA-453)</name>
    <dbReference type="NCBI Taxonomy" id="319224"/>
    <lineage>
        <taxon>Bacteria</taxon>
        <taxon>Pseudomonadati</taxon>
        <taxon>Pseudomonadota</taxon>
        <taxon>Gammaproteobacteria</taxon>
        <taxon>Alteromonadales</taxon>
        <taxon>Shewanellaceae</taxon>
        <taxon>Shewanella</taxon>
    </lineage>
</organism>
<evidence type="ECO:0000259" key="3">
    <source>
        <dbReference type="PROSITE" id="PS50883"/>
    </source>
</evidence>
<dbReference type="CDD" id="cd01948">
    <property type="entry name" value="EAL"/>
    <property type="match status" value="1"/>
</dbReference>
<dbReference type="InterPro" id="IPR050706">
    <property type="entry name" value="Cyclic-di-GMP_PDE-like"/>
</dbReference>
<dbReference type="KEGG" id="spc:Sputcn32_0305"/>
<dbReference type="Pfam" id="PF00072">
    <property type="entry name" value="Response_reg"/>
    <property type="match status" value="1"/>
</dbReference>
<evidence type="ECO:0000313" key="4">
    <source>
        <dbReference type="EMBL" id="ABP74037.1"/>
    </source>
</evidence>
<evidence type="ECO:0000259" key="2">
    <source>
        <dbReference type="PROSITE" id="PS50110"/>
    </source>
</evidence>
<dbReference type="PROSITE" id="PS50883">
    <property type="entry name" value="EAL"/>
    <property type="match status" value="1"/>
</dbReference>
<dbReference type="AlphaFoldDB" id="A4Y254"/>
<dbReference type="PROSITE" id="PS50110">
    <property type="entry name" value="RESPONSE_REGULATORY"/>
    <property type="match status" value="1"/>
</dbReference>